<keyword evidence="15" id="KW-1185">Reference proteome</keyword>
<gene>
    <name evidence="14" type="ORF">G3R41_10955</name>
    <name evidence="13" type="ORF">GCU67_10300</name>
</gene>
<name>A0A6P0HBW3_9ACTN</name>
<evidence type="ECO:0000256" key="11">
    <source>
        <dbReference type="RuleBase" id="RU361186"/>
    </source>
</evidence>
<keyword evidence="1" id="KW-0732">Signal</keyword>
<dbReference type="InterPro" id="IPR016288">
    <property type="entry name" value="Beta_cellobiohydrolase"/>
</dbReference>
<evidence type="ECO:0000256" key="3">
    <source>
        <dbReference type="ARBA" id="ARBA00023001"/>
    </source>
</evidence>
<dbReference type="EMBL" id="JAAGWB010000028">
    <property type="protein sequence ID" value="NEN51444.1"/>
    <property type="molecule type" value="Genomic_DNA"/>
</dbReference>
<comment type="similarity">
    <text evidence="11">Belongs to the glycosyl hydrolase family 6.</text>
</comment>
<dbReference type="PANTHER" id="PTHR34876">
    <property type="match status" value="1"/>
</dbReference>
<dbReference type="EMBL" id="JAAGWH010000026">
    <property type="protein sequence ID" value="NEK94556.1"/>
    <property type="molecule type" value="Genomic_DNA"/>
</dbReference>
<dbReference type="PIRSF" id="PIRSF001100">
    <property type="entry name" value="Beta_cellobiohydrolase"/>
    <property type="match status" value="1"/>
</dbReference>
<dbReference type="GO" id="GO:0004553">
    <property type="term" value="F:hydrolase activity, hydrolyzing O-glycosyl compounds"/>
    <property type="evidence" value="ECO:0007669"/>
    <property type="project" value="InterPro"/>
</dbReference>
<feature type="binding site" evidence="9">
    <location>
        <position position="374"/>
    </location>
    <ligand>
        <name>substrate</name>
    </ligand>
</feature>
<dbReference type="GO" id="GO:0030245">
    <property type="term" value="P:cellulose catabolic process"/>
    <property type="evidence" value="ECO:0007669"/>
    <property type="project" value="UniProtKB-KW"/>
</dbReference>
<feature type="active site" description="Proton donor" evidence="8">
    <location>
        <position position="147"/>
    </location>
</feature>
<feature type="binding site" evidence="9">
    <location>
        <position position="202"/>
    </location>
    <ligand>
        <name>substrate</name>
    </ligand>
</feature>
<sequence>MSSPASAKPAPAPAPSLTAPEAAVLPADTRFYTPQPDPGATQQIADLESQGRTADAALIQGVIDTPQAVWFTGGTPKEVQKEVHRTVTQARAHKTVPTLVAYNVPGRDCSQYSSGGAADDAAYRAWADGFAAGLTKAGTVTVIIEPDGLPLMPGDCPDGTYDDAAFVPTDEGRLADIRYIGEAIERANPAALVYLDAGHTGWHNVGSISDRLQDAGVEQFQGFSLNTSNYQYTANLTQYGTWISQCLAILPDDYTHEVDADPCPNQYWNGGPANNYTGVALDPMKEWSDTATDPTANTLGINQRFDALLGGTVPTEHFVIDTSRNGQGPWAPDAGVTYPDPQTWCNPPGRGLGATPQAQPDADFPLLDAYLWVKTPGQSDGECNRGIAGSTTDPEWGGIADPAAGAWFPQQALELAQLAVPALR</sequence>
<reference evidence="14 16" key="2">
    <citation type="submission" date="2020-02" db="EMBL/GenBank/DDBJ databases">
        <title>The WGS of Modestobacter muralis DSM 100205.</title>
        <authorList>
            <person name="Jiang Z."/>
        </authorList>
    </citation>
    <scope>NUCLEOTIDE SEQUENCE [LARGE SCALE GENOMIC DNA]</scope>
    <source>
        <strain evidence="14 16">DSM 100205</strain>
    </source>
</reference>
<comment type="caution">
    <text evidence="14">The sequence shown here is derived from an EMBL/GenBank/DDBJ whole genome shotgun (WGS) entry which is preliminary data.</text>
</comment>
<feature type="active site" description="Proton acceptor" evidence="8">
    <location>
        <position position="380"/>
    </location>
</feature>
<evidence type="ECO:0000313" key="15">
    <source>
        <dbReference type="Proteomes" id="UP000468828"/>
    </source>
</evidence>
<dbReference type="InterPro" id="IPR001524">
    <property type="entry name" value="Glyco_hydro_6_CS"/>
</dbReference>
<feature type="region of interest" description="Disordered" evidence="12">
    <location>
        <begin position="1"/>
        <end position="40"/>
    </location>
</feature>
<dbReference type="SUPFAM" id="SSF51989">
    <property type="entry name" value="Glycosyl hydrolases family 6, cellulases"/>
    <property type="match status" value="1"/>
</dbReference>
<protein>
    <recommendedName>
        <fullName evidence="11">Glucanase</fullName>
        <ecNumber evidence="11">3.2.1.-</ecNumber>
    </recommendedName>
</protein>
<evidence type="ECO:0000256" key="5">
    <source>
        <dbReference type="ARBA" id="ARBA00023277"/>
    </source>
</evidence>
<evidence type="ECO:0000256" key="2">
    <source>
        <dbReference type="ARBA" id="ARBA00022801"/>
    </source>
</evidence>
<evidence type="ECO:0000256" key="8">
    <source>
        <dbReference type="PIRSR" id="PIRSR001100-1"/>
    </source>
</evidence>
<keyword evidence="7 11" id="KW-0624">Polysaccharide degradation</keyword>
<evidence type="ECO:0000313" key="16">
    <source>
        <dbReference type="Proteomes" id="UP000471152"/>
    </source>
</evidence>
<keyword evidence="3 11" id="KW-0136">Cellulose degradation</keyword>
<reference evidence="13 15" key="1">
    <citation type="submission" date="2020-01" db="EMBL/GenBank/DDBJ databases">
        <title>the WGS Modestobacter muralis CPCC 204518.</title>
        <authorList>
            <person name="Jiang Z."/>
        </authorList>
    </citation>
    <scope>NUCLEOTIDE SEQUENCE [LARGE SCALE GENOMIC DNA]</scope>
    <source>
        <strain evidence="13 15">DSM 100205</strain>
    </source>
</reference>
<feature type="binding site" evidence="9">
    <location>
        <position position="199"/>
    </location>
    <ligand>
        <name>substrate</name>
    </ligand>
</feature>
<dbReference type="EC" id="3.2.1.-" evidence="11"/>
<accession>A0A6P0HBW3</accession>
<dbReference type="Proteomes" id="UP000471152">
    <property type="component" value="Unassembled WGS sequence"/>
</dbReference>
<dbReference type="AlphaFoldDB" id="A0A6P0HBW3"/>
<evidence type="ECO:0000256" key="10">
    <source>
        <dbReference type="PROSITE-ProRule" id="PRU10056"/>
    </source>
</evidence>
<organism evidence="14 16">
    <name type="scientific">Modestobacter muralis</name>
    <dbReference type="NCBI Taxonomy" id="1608614"/>
    <lineage>
        <taxon>Bacteria</taxon>
        <taxon>Bacillati</taxon>
        <taxon>Actinomycetota</taxon>
        <taxon>Actinomycetes</taxon>
        <taxon>Geodermatophilales</taxon>
        <taxon>Geodermatophilaceae</taxon>
        <taxon>Modestobacter</taxon>
    </lineage>
</organism>
<evidence type="ECO:0000256" key="6">
    <source>
        <dbReference type="ARBA" id="ARBA00023295"/>
    </source>
</evidence>
<dbReference type="PROSITE" id="PS00655">
    <property type="entry name" value="GLYCOSYL_HYDROL_F6_1"/>
    <property type="match status" value="1"/>
</dbReference>
<dbReference type="InterPro" id="IPR036434">
    <property type="entry name" value="Beta_cellobiohydrolase_sf"/>
</dbReference>
<feature type="compositionally biased region" description="Low complexity" evidence="12">
    <location>
        <begin position="1"/>
        <end position="23"/>
    </location>
</feature>
<keyword evidence="4" id="KW-1015">Disulfide bond</keyword>
<proteinExistence type="inferred from homology"/>
<feature type="binding site" evidence="9">
    <location>
        <position position="229"/>
    </location>
    <ligand>
        <name>substrate</name>
    </ligand>
</feature>
<evidence type="ECO:0000256" key="4">
    <source>
        <dbReference type="ARBA" id="ARBA00023157"/>
    </source>
</evidence>
<evidence type="ECO:0000313" key="13">
    <source>
        <dbReference type="EMBL" id="NEK94556.1"/>
    </source>
</evidence>
<evidence type="ECO:0000256" key="1">
    <source>
        <dbReference type="ARBA" id="ARBA00022729"/>
    </source>
</evidence>
<evidence type="ECO:0000256" key="7">
    <source>
        <dbReference type="ARBA" id="ARBA00023326"/>
    </source>
</evidence>
<feature type="binding site" evidence="9">
    <location>
        <position position="70"/>
    </location>
    <ligand>
        <name>substrate</name>
    </ligand>
</feature>
<dbReference type="PANTHER" id="PTHR34876:SF4">
    <property type="entry name" value="1,4-BETA-D-GLUCAN CELLOBIOHYDROLASE C-RELATED"/>
    <property type="match status" value="1"/>
</dbReference>
<dbReference type="Proteomes" id="UP000468828">
    <property type="component" value="Unassembled WGS sequence"/>
</dbReference>
<feature type="binding site" evidence="9">
    <location>
        <position position="344"/>
    </location>
    <ligand>
        <name>substrate</name>
    </ligand>
</feature>
<feature type="active site" evidence="10">
    <location>
        <position position="108"/>
    </location>
</feature>
<evidence type="ECO:0000313" key="14">
    <source>
        <dbReference type="EMBL" id="NEN51444.1"/>
    </source>
</evidence>
<dbReference type="PRINTS" id="PR00733">
    <property type="entry name" value="GLHYDRLASE6"/>
</dbReference>
<evidence type="ECO:0000256" key="12">
    <source>
        <dbReference type="SAM" id="MobiDB-lite"/>
    </source>
</evidence>
<evidence type="ECO:0000256" key="9">
    <source>
        <dbReference type="PIRSR" id="PIRSR001100-2"/>
    </source>
</evidence>
<dbReference type="Pfam" id="PF01341">
    <property type="entry name" value="Glyco_hydro_6"/>
    <property type="match status" value="1"/>
</dbReference>
<keyword evidence="2 11" id="KW-0378">Hydrolase</keyword>
<keyword evidence="5 11" id="KW-0119">Carbohydrate metabolism</keyword>
<keyword evidence="6 11" id="KW-0326">Glycosidase</keyword>
<dbReference type="Gene3D" id="3.20.20.40">
    <property type="entry name" value="1, 4-beta cellobiohydrolase"/>
    <property type="match status" value="1"/>
</dbReference>